<dbReference type="EMBL" id="RSAA01000020">
    <property type="protein sequence ID" value="RRO14097.1"/>
    <property type="molecule type" value="Genomic_DNA"/>
</dbReference>
<accession>A0A3R8PXM8</accession>
<evidence type="ECO:0000256" key="1">
    <source>
        <dbReference type="SAM" id="Phobius"/>
    </source>
</evidence>
<keyword evidence="1" id="KW-1133">Transmembrane helix</keyword>
<dbReference type="Proteomes" id="UP000274515">
    <property type="component" value="Unassembled WGS sequence"/>
</dbReference>
<dbReference type="AlphaFoldDB" id="A0A3R8PXM8"/>
<reference evidence="2 3" key="1">
    <citation type="submission" date="2018-11" db="EMBL/GenBank/DDBJ databases">
        <title>Saccharopolyspora rhizosphaerae sp. nov., an actinomycete isolated from rhizosphere soil in Thailand.</title>
        <authorList>
            <person name="Intra B."/>
            <person name="Euanorasetr J."/>
            <person name="Take A."/>
            <person name="Inahashi Y."/>
            <person name="Mori M."/>
            <person name="Panbangred W."/>
            <person name="Matsumoto A."/>
        </authorList>
    </citation>
    <scope>NUCLEOTIDE SEQUENCE [LARGE SCALE GENOMIC DNA]</scope>
    <source>
        <strain evidence="2 3">H219</strain>
    </source>
</reference>
<sequence>MMTQPHERRLLDQIERELRVADPGFAERMTRARPLTRVRAWMSFHRALGVVAAFLALLCLVLGEGAGFIVSGLIAGALLVSTGLKLRTE</sequence>
<evidence type="ECO:0000313" key="3">
    <source>
        <dbReference type="Proteomes" id="UP000274515"/>
    </source>
</evidence>
<dbReference type="OrthoDB" id="3700775at2"/>
<proteinExistence type="predicted"/>
<protein>
    <submittedName>
        <fullName evidence="2">DUF3040 domain-containing protein</fullName>
    </submittedName>
</protein>
<feature type="transmembrane region" description="Helical" evidence="1">
    <location>
        <begin position="43"/>
        <end position="63"/>
    </location>
</feature>
<dbReference type="RefSeq" id="WP_125092165.1">
    <property type="nucleotide sequence ID" value="NZ_RSAA01000020.1"/>
</dbReference>
<dbReference type="Pfam" id="PF11239">
    <property type="entry name" value="DUF3040"/>
    <property type="match status" value="1"/>
</dbReference>
<comment type="caution">
    <text evidence="2">The sequence shown here is derived from an EMBL/GenBank/DDBJ whole genome shotgun (WGS) entry which is preliminary data.</text>
</comment>
<keyword evidence="1" id="KW-0472">Membrane</keyword>
<name>A0A3R8PXM8_9PSEU</name>
<organism evidence="2 3">
    <name type="scientific">Saccharopolyspora rhizosphaerae</name>
    <dbReference type="NCBI Taxonomy" id="2492662"/>
    <lineage>
        <taxon>Bacteria</taxon>
        <taxon>Bacillati</taxon>
        <taxon>Actinomycetota</taxon>
        <taxon>Actinomycetes</taxon>
        <taxon>Pseudonocardiales</taxon>
        <taxon>Pseudonocardiaceae</taxon>
        <taxon>Saccharopolyspora</taxon>
    </lineage>
</organism>
<evidence type="ECO:0000313" key="2">
    <source>
        <dbReference type="EMBL" id="RRO14097.1"/>
    </source>
</evidence>
<keyword evidence="1" id="KW-0812">Transmembrane</keyword>
<keyword evidence="3" id="KW-1185">Reference proteome</keyword>
<dbReference type="InterPro" id="IPR021401">
    <property type="entry name" value="DUF3040"/>
</dbReference>
<gene>
    <name evidence="2" type="ORF">EIL87_20265</name>
</gene>